<keyword evidence="4" id="KW-1185">Reference proteome</keyword>
<feature type="compositionally biased region" description="Low complexity" evidence="1">
    <location>
        <begin position="53"/>
        <end position="70"/>
    </location>
</feature>
<reference evidence="3 4" key="1">
    <citation type="submission" date="2014-11" db="EMBL/GenBank/DDBJ databases">
        <authorList>
            <person name="Zhu J."/>
            <person name="Qi W."/>
            <person name="Song R."/>
        </authorList>
    </citation>
    <scope>NUCLEOTIDE SEQUENCE [LARGE SCALE GENOMIC DNA]</scope>
</reference>
<gene>
    <name evidence="3" type="ORF">Vbra_8002</name>
</gene>
<protein>
    <recommendedName>
        <fullName evidence="5">RxLR effector protein</fullName>
    </recommendedName>
</protein>
<sequence>MALLRQILGFALAAVVLAAFLAAQTDANMIKDKPNVAYMSFLARDITKKAVGPSSVNKSSSIPHPSSPESTTQGQSTRSHAKTVAVEADGRRRVIHPIETQC</sequence>
<evidence type="ECO:0000313" key="3">
    <source>
        <dbReference type="EMBL" id="CEL99438.1"/>
    </source>
</evidence>
<dbReference type="Proteomes" id="UP000041254">
    <property type="component" value="Unassembled WGS sequence"/>
</dbReference>
<dbReference type="InParanoid" id="A0A0G4EPP5"/>
<feature type="signal peptide" evidence="2">
    <location>
        <begin position="1"/>
        <end position="27"/>
    </location>
</feature>
<evidence type="ECO:0008006" key="5">
    <source>
        <dbReference type="Google" id="ProtNLM"/>
    </source>
</evidence>
<feature type="region of interest" description="Disordered" evidence="1">
    <location>
        <begin position="51"/>
        <end position="85"/>
    </location>
</feature>
<evidence type="ECO:0000256" key="1">
    <source>
        <dbReference type="SAM" id="MobiDB-lite"/>
    </source>
</evidence>
<evidence type="ECO:0000256" key="2">
    <source>
        <dbReference type="SAM" id="SignalP"/>
    </source>
</evidence>
<dbReference type="AlphaFoldDB" id="A0A0G4EPP5"/>
<accession>A0A0G4EPP5</accession>
<proteinExistence type="predicted"/>
<dbReference type="VEuPathDB" id="CryptoDB:Vbra_8002"/>
<dbReference type="EMBL" id="CDMY01000280">
    <property type="protein sequence ID" value="CEL99438.1"/>
    <property type="molecule type" value="Genomic_DNA"/>
</dbReference>
<evidence type="ECO:0000313" key="4">
    <source>
        <dbReference type="Proteomes" id="UP000041254"/>
    </source>
</evidence>
<name>A0A0G4EPP5_VITBC</name>
<organism evidence="3 4">
    <name type="scientific">Vitrella brassicaformis (strain CCMP3155)</name>
    <dbReference type="NCBI Taxonomy" id="1169540"/>
    <lineage>
        <taxon>Eukaryota</taxon>
        <taxon>Sar</taxon>
        <taxon>Alveolata</taxon>
        <taxon>Colpodellida</taxon>
        <taxon>Vitrellaceae</taxon>
        <taxon>Vitrella</taxon>
    </lineage>
</organism>
<keyword evidence="2" id="KW-0732">Signal</keyword>
<feature type="chain" id="PRO_5005187430" description="RxLR effector protein" evidence="2">
    <location>
        <begin position="28"/>
        <end position="102"/>
    </location>
</feature>